<feature type="transmembrane region" description="Helical" evidence="2">
    <location>
        <begin position="178"/>
        <end position="196"/>
    </location>
</feature>
<dbReference type="Proteomes" id="UP001319870">
    <property type="component" value="Unassembled WGS sequence"/>
</dbReference>
<evidence type="ECO:0000256" key="1">
    <source>
        <dbReference type="SAM" id="MobiDB-lite"/>
    </source>
</evidence>
<evidence type="ECO:0000313" key="3">
    <source>
        <dbReference type="EMBL" id="MCA5892564.1"/>
    </source>
</evidence>
<feature type="transmembrane region" description="Helical" evidence="2">
    <location>
        <begin position="41"/>
        <end position="61"/>
    </location>
</feature>
<feature type="transmembrane region" description="Helical" evidence="2">
    <location>
        <begin position="149"/>
        <end position="172"/>
    </location>
</feature>
<name>A0ABS7ZFE5_9MICO</name>
<evidence type="ECO:0000256" key="2">
    <source>
        <dbReference type="SAM" id="Phobius"/>
    </source>
</evidence>
<feature type="transmembrane region" description="Helical" evidence="2">
    <location>
        <begin position="123"/>
        <end position="142"/>
    </location>
</feature>
<sequence length="233" mass="23581">MTYQTATPTRPAGPRRTGPRETTPTAGPAAMTWRRAALRSAAVAAASFALGGLTSFAQGALPEALVPFANSASGWTVLTAVLIGWSRVRTGLAAALGATSFVLLVLGYAAVSAARDLYYDPMLFGVVGLAVGPFVGIAASWLRRDPWRAAVGTALLAGIGAGESVYGLTTVVDTTGPTYWVIAGVGAVALVVVMLARRVRTAGPVLVATLGASAVAAAFVFAYTWLGGGVNVG</sequence>
<feature type="transmembrane region" description="Helical" evidence="2">
    <location>
        <begin position="205"/>
        <end position="226"/>
    </location>
</feature>
<comment type="caution">
    <text evidence="3">The sequence shown here is derived from an EMBL/GenBank/DDBJ whole genome shotgun (WGS) entry which is preliminary data.</text>
</comment>
<feature type="transmembrane region" description="Helical" evidence="2">
    <location>
        <begin position="92"/>
        <end position="111"/>
    </location>
</feature>
<evidence type="ECO:0000313" key="4">
    <source>
        <dbReference type="Proteomes" id="UP001319870"/>
    </source>
</evidence>
<dbReference type="InterPro" id="IPR045393">
    <property type="entry name" value="DUF6518"/>
</dbReference>
<organism evidence="3 4">
    <name type="scientific">Isoptericola luteus</name>
    <dbReference type="NCBI Taxonomy" id="2879484"/>
    <lineage>
        <taxon>Bacteria</taxon>
        <taxon>Bacillati</taxon>
        <taxon>Actinomycetota</taxon>
        <taxon>Actinomycetes</taxon>
        <taxon>Micrococcales</taxon>
        <taxon>Promicromonosporaceae</taxon>
        <taxon>Isoptericola</taxon>
    </lineage>
</organism>
<feature type="region of interest" description="Disordered" evidence="1">
    <location>
        <begin position="1"/>
        <end position="27"/>
    </location>
</feature>
<reference evidence="3 4" key="1">
    <citation type="submission" date="2021-09" db="EMBL/GenBank/DDBJ databases">
        <title>Isoptericola luteus sp. nov., a novel bacterium isolated from Harbin, the capital city of Heilongjiang province.</title>
        <authorList>
            <person name="Li J."/>
        </authorList>
    </citation>
    <scope>NUCLEOTIDE SEQUENCE [LARGE SCALE GENOMIC DNA]</scope>
    <source>
        <strain evidence="3 4">NEAU-Y5</strain>
    </source>
</reference>
<dbReference type="Pfam" id="PF20128">
    <property type="entry name" value="DUF6518"/>
    <property type="match status" value="1"/>
</dbReference>
<dbReference type="EMBL" id="JAIXCQ010000002">
    <property type="protein sequence ID" value="MCA5892564.1"/>
    <property type="molecule type" value="Genomic_DNA"/>
</dbReference>
<keyword evidence="2" id="KW-0472">Membrane</keyword>
<accession>A0ABS7ZFE5</accession>
<keyword evidence="2" id="KW-1133">Transmembrane helix</keyword>
<dbReference type="RefSeq" id="WP_225564334.1">
    <property type="nucleotide sequence ID" value="NZ_JAIXCQ010000002.1"/>
</dbReference>
<keyword evidence="2" id="KW-0812">Transmembrane</keyword>
<gene>
    <name evidence="3" type="ORF">LEP48_04245</name>
</gene>
<feature type="transmembrane region" description="Helical" evidence="2">
    <location>
        <begin position="67"/>
        <end position="85"/>
    </location>
</feature>
<keyword evidence="4" id="KW-1185">Reference proteome</keyword>
<proteinExistence type="predicted"/>
<protein>
    <submittedName>
        <fullName evidence="3">DUF6518 family protein</fullName>
    </submittedName>
</protein>